<feature type="transmembrane region" description="Helical" evidence="2">
    <location>
        <begin position="101"/>
        <end position="121"/>
    </location>
</feature>
<organism evidence="4 5">
    <name type="scientific">Camelina sativa</name>
    <name type="common">False flax</name>
    <name type="synonym">Myagrum sativum</name>
    <dbReference type="NCBI Taxonomy" id="90675"/>
    <lineage>
        <taxon>Eukaryota</taxon>
        <taxon>Viridiplantae</taxon>
        <taxon>Streptophyta</taxon>
        <taxon>Embryophyta</taxon>
        <taxon>Tracheophyta</taxon>
        <taxon>Spermatophyta</taxon>
        <taxon>Magnoliopsida</taxon>
        <taxon>eudicotyledons</taxon>
        <taxon>Gunneridae</taxon>
        <taxon>Pentapetalae</taxon>
        <taxon>rosids</taxon>
        <taxon>malvids</taxon>
        <taxon>Brassicales</taxon>
        <taxon>Brassicaceae</taxon>
        <taxon>Camelineae</taxon>
        <taxon>Camelina</taxon>
    </lineage>
</organism>
<sequence>MARLHVAFLLLIVAISVVIVSAADKPPSTTTASAPAATTPGDGSEGDVPVDDNTIGTTDDDAAPAPSDDASGDEEVAVAGPIGSDSSYANYPPPEKTSESGANVASSFGLVVAAMVGSFFFF</sequence>
<keyword evidence="3" id="KW-0732">Signal</keyword>
<reference evidence="5" key="2">
    <citation type="submission" date="2025-08" db="UniProtKB">
        <authorList>
            <consortium name="RefSeq"/>
        </authorList>
    </citation>
    <scope>IDENTIFICATION</scope>
    <source>
        <tissue evidence="5">Leaf</tissue>
    </source>
</reference>
<accession>A0ABM0TEQ9</accession>
<proteinExistence type="predicted"/>
<name>A0ABM0TEQ9_CAMSA</name>
<feature type="region of interest" description="Disordered" evidence="1">
    <location>
        <begin position="25"/>
        <end position="102"/>
    </location>
</feature>
<evidence type="ECO:0000313" key="5">
    <source>
        <dbReference type="RefSeq" id="XP_010425283.1"/>
    </source>
</evidence>
<evidence type="ECO:0000313" key="4">
    <source>
        <dbReference type="Proteomes" id="UP000694864"/>
    </source>
</evidence>
<dbReference type="GeneID" id="104710401"/>
<evidence type="ECO:0000256" key="2">
    <source>
        <dbReference type="SAM" id="Phobius"/>
    </source>
</evidence>
<feature type="chain" id="PRO_5045153719" evidence="3">
    <location>
        <begin position="23"/>
        <end position="122"/>
    </location>
</feature>
<keyword evidence="2" id="KW-0812">Transmembrane</keyword>
<keyword evidence="4" id="KW-1185">Reference proteome</keyword>
<evidence type="ECO:0000256" key="1">
    <source>
        <dbReference type="SAM" id="MobiDB-lite"/>
    </source>
</evidence>
<dbReference type="Proteomes" id="UP000694864">
    <property type="component" value="Chromosome 9"/>
</dbReference>
<gene>
    <name evidence="5" type="primary">LOC104710401</name>
</gene>
<feature type="signal peptide" evidence="3">
    <location>
        <begin position="1"/>
        <end position="22"/>
    </location>
</feature>
<evidence type="ECO:0000256" key="3">
    <source>
        <dbReference type="SAM" id="SignalP"/>
    </source>
</evidence>
<dbReference type="RefSeq" id="XP_010425283.1">
    <property type="nucleotide sequence ID" value="XM_010426981.1"/>
</dbReference>
<reference evidence="4" key="1">
    <citation type="journal article" date="2014" name="Nat. Commun.">
        <title>The emerging biofuel crop Camelina sativa retains a highly undifferentiated hexaploid genome structure.</title>
        <authorList>
            <person name="Kagale S."/>
            <person name="Koh C."/>
            <person name="Nixon J."/>
            <person name="Bollina V."/>
            <person name="Clarke W.E."/>
            <person name="Tuteja R."/>
            <person name="Spillane C."/>
            <person name="Robinson S.J."/>
            <person name="Links M.G."/>
            <person name="Clarke C."/>
            <person name="Higgins E.E."/>
            <person name="Huebert T."/>
            <person name="Sharpe A.G."/>
            <person name="Parkin I.A."/>
        </authorList>
    </citation>
    <scope>NUCLEOTIDE SEQUENCE [LARGE SCALE GENOMIC DNA]</scope>
    <source>
        <strain evidence="4">cv. DH55</strain>
    </source>
</reference>
<feature type="compositionally biased region" description="Low complexity" evidence="1">
    <location>
        <begin position="25"/>
        <end position="40"/>
    </location>
</feature>
<keyword evidence="2" id="KW-0472">Membrane</keyword>
<protein>
    <submittedName>
        <fullName evidence="5">Anther-specific protein BCP1-like</fullName>
    </submittedName>
</protein>
<keyword evidence="2" id="KW-1133">Transmembrane helix</keyword>